<accession>A0A0L0DCA0</accession>
<dbReference type="Pfam" id="PF13180">
    <property type="entry name" value="PDZ_2"/>
    <property type="match status" value="1"/>
</dbReference>
<feature type="domain" description="PDZ" evidence="3">
    <location>
        <begin position="538"/>
        <end position="595"/>
    </location>
</feature>
<dbReference type="Gene3D" id="2.30.42.10">
    <property type="match status" value="1"/>
</dbReference>
<dbReference type="PROSITE" id="PS50106">
    <property type="entry name" value="PDZ"/>
    <property type="match status" value="1"/>
</dbReference>
<organism evidence="4 5">
    <name type="scientific">Thecamonas trahens ATCC 50062</name>
    <dbReference type="NCBI Taxonomy" id="461836"/>
    <lineage>
        <taxon>Eukaryota</taxon>
        <taxon>Apusozoa</taxon>
        <taxon>Apusomonadida</taxon>
        <taxon>Apusomonadidae</taxon>
        <taxon>Thecamonas</taxon>
    </lineage>
</organism>
<keyword evidence="5" id="KW-1185">Reference proteome</keyword>
<dbReference type="OrthoDB" id="2187496at2759"/>
<evidence type="ECO:0000256" key="2">
    <source>
        <dbReference type="SAM" id="MobiDB-lite"/>
    </source>
</evidence>
<dbReference type="STRING" id="461836.A0A0L0DCA0"/>
<dbReference type="Proteomes" id="UP000054408">
    <property type="component" value="Unassembled WGS sequence"/>
</dbReference>
<feature type="region of interest" description="Disordered" evidence="2">
    <location>
        <begin position="679"/>
        <end position="708"/>
    </location>
</feature>
<gene>
    <name evidence="4" type="ORF">AMSG_06158</name>
</gene>
<evidence type="ECO:0000256" key="1">
    <source>
        <dbReference type="SAM" id="Coils"/>
    </source>
</evidence>
<feature type="coiled-coil region" evidence="1">
    <location>
        <begin position="511"/>
        <end position="538"/>
    </location>
</feature>
<dbReference type="EMBL" id="GL349458">
    <property type="protein sequence ID" value="KNC49865.1"/>
    <property type="molecule type" value="Genomic_DNA"/>
</dbReference>
<evidence type="ECO:0000313" key="5">
    <source>
        <dbReference type="Proteomes" id="UP000054408"/>
    </source>
</evidence>
<evidence type="ECO:0000259" key="3">
    <source>
        <dbReference type="PROSITE" id="PS50106"/>
    </source>
</evidence>
<dbReference type="GeneID" id="25565390"/>
<protein>
    <recommendedName>
        <fullName evidence="3">PDZ domain-containing protein</fullName>
    </recommendedName>
</protein>
<sequence>MFKELAGMLALFQPDDPFAFLIDGLRQFQNQAASVGVDGVVFSAHPASATATPPISAAISSRIASPSPVPRVFAADSVPSDAPTPVRDWEPRLEEYDFETGISLVYVDTNANLIASSETSARAAAPDLTFVTQAHRGADGSLTASSDYAGVGLPTGTRTAVAVAQEAARPDDQLVTLLAYDPRLRAIDSDVDALTAAGLLNQPGPFDILSFAAGTHRPADFATAPLAGPAILTIVPRGHTLLPPVLDAAAASLADALLRLTGLPVAAALHLEDVRISLAVRPQDTPGIASATLASLRALEHNSRRSQAVKLEVEAERKAREARARKLEEFERADRLAKLREGQKMVAQREALHAAARKQEELQAVIDAERAEKDAERQRLEREKHKHERWKTVLLKQKESLAAEKAAKEKALEKTMAQLSDAERVRRDTLRRRELEQAQLKAQLEARETELAAQRAAALEAQTALVKAEAALVAERRTKSELSAEAKSEHERAVAAEAAARKRVHDVQAAMMDVQGELDAADMERRQLRAQLEEERKAVELRDQAREKLLSLTSICGVGVTNSAGRTDCVAVTTLSADGPAQLAGLRVGDLILRVGEIETNERQHFMHVLHAAFVGETEIFHVERNGRKLRVPVQFGAKGCTMDEVRALRHLAGADWCRARDDGVEGITDMGKLLLAAEQSSGAKSSGSPSSNRPGLSRRRPTGRKRK</sequence>
<feature type="coiled-coil region" evidence="1">
    <location>
        <begin position="352"/>
        <end position="485"/>
    </location>
</feature>
<dbReference type="RefSeq" id="XP_013757349.1">
    <property type="nucleotide sequence ID" value="XM_013901895.1"/>
</dbReference>
<reference evidence="4 5" key="1">
    <citation type="submission" date="2010-05" db="EMBL/GenBank/DDBJ databases">
        <title>The Genome Sequence of Thecamonas trahens ATCC 50062.</title>
        <authorList>
            <consortium name="The Broad Institute Genome Sequencing Platform"/>
            <person name="Russ C."/>
            <person name="Cuomo C."/>
            <person name="Shea T."/>
            <person name="Young S.K."/>
            <person name="Zeng Q."/>
            <person name="Koehrsen M."/>
            <person name="Haas B."/>
            <person name="Borodovsky M."/>
            <person name="Guigo R."/>
            <person name="Alvarado L."/>
            <person name="Berlin A."/>
            <person name="Bochicchio J."/>
            <person name="Borenstein D."/>
            <person name="Chapman S."/>
            <person name="Chen Z."/>
            <person name="Freedman E."/>
            <person name="Gellesch M."/>
            <person name="Goldberg J."/>
            <person name="Griggs A."/>
            <person name="Gujja S."/>
            <person name="Heilman E."/>
            <person name="Heiman D."/>
            <person name="Hepburn T."/>
            <person name="Howarth C."/>
            <person name="Jen D."/>
            <person name="Larson L."/>
            <person name="Mehta T."/>
            <person name="Park D."/>
            <person name="Pearson M."/>
            <person name="Roberts A."/>
            <person name="Saif S."/>
            <person name="Shenoy N."/>
            <person name="Sisk P."/>
            <person name="Stolte C."/>
            <person name="Sykes S."/>
            <person name="Thomson T."/>
            <person name="Walk T."/>
            <person name="White J."/>
            <person name="Yandava C."/>
            <person name="Burger G."/>
            <person name="Gray M.W."/>
            <person name="Holland P.W.H."/>
            <person name="King N."/>
            <person name="Lang F.B.F."/>
            <person name="Roger A.J."/>
            <person name="Ruiz-Trillo I."/>
            <person name="Lander E."/>
            <person name="Nusbaum C."/>
        </authorList>
    </citation>
    <scope>NUCLEOTIDE SEQUENCE [LARGE SCALE GENOMIC DNA]</scope>
    <source>
        <strain evidence="4 5">ATCC 50062</strain>
    </source>
</reference>
<feature type="compositionally biased region" description="Low complexity" evidence="2">
    <location>
        <begin position="681"/>
        <end position="696"/>
    </location>
</feature>
<dbReference type="InterPro" id="IPR036034">
    <property type="entry name" value="PDZ_sf"/>
</dbReference>
<dbReference type="SUPFAM" id="SSF50156">
    <property type="entry name" value="PDZ domain-like"/>
    <property type="match status" value="1"/>
</dbReference>
<keyword evidence="1" id="KW-0175">Coiled coil</keyword>
<feature type="compositionally biased region" description="Basic residues" evidence="2">
    <location>
        <begin position="697"/>
        <end position="708"/>
    </location>
</feature>
<name>A0A0L0DCA0_THETB</name>
<dbReference type="InterPro" id="IPR001478">
    <property type="entry name" value="PDZ"/>
</dbReference>
<dbReference type="AlphaFoldDB" id="A0A0L0DCA0"/>
<proteinExistence type="predicted"/>
<evidence type="ECO:0000313" key="4">
    <source>
        <dbReference type="EMBL" id="KNC49865.1"/>
    </source>
</evidence>